<reference evidence="1 2" key="1">
    <citation type="journal article" date="2018" name="G3 (Bethesda)">
        <title>Phylogenetic and Phylogenomic Definition of Rhizopus Species.</title>
        <authorList>
            <person name="Gryganskyi A.P."/>
            <person name="Golan J."/>
            <person name="Dolatabadi S."/>
            <person name="Mondo S."/>
            <person name="Robb S."/>
            <person name="Idnurm A."/>
            <person name="Muszewska A."/>
            <person name="Steczkiewicz K."/>
            <person name="Masonjones S."/>
            <person name="Liao H.L."/>
            <person name="Gajdeczka M.T."/>
            <person name="Anike F."/>
            <person name="Vuek A."/>
            <person name="Anishchenko I.M."/>
            <person name="Voigt K."/>
            <person name="de Hoog G.S."/>
            <person name="Smith M.E."/>
            <person name="Heitman J."/>
            <person name="Vilgalys R."/>
            <person name="Stajich J.E."/>
        </authorList>
    </citation>
    <scope>NUCLEOTIDE SEQUENCE [LARGE SCALE GENOMIC DNA]</scope>
    <source>
        <strain evidence="1 2">LSU 92-RS-03</strain>
    </source>
</reference>
<dbReference type="STRING" id="4846.A0A367K0D4"/>
<proteinExistence type="predicted"/>
<dbReference type="EMBL" id="PJQM01002397">
    <property type="protein sequence ID" value="RCH95702.1"/>
    <property type="molecule type" value="Genomic_DNA"/>
</dbReference>
<dbReference type="Proteomes" id="UP000253551">
    <property type="component" value="Unassembled WGS sequence"/>
</dbReference>
<accession>A0A367K0D4</accession>
<name>A0A367K0D4_RHIST</name>
<dbReference type="OrthoDB" id="69088at2759"/>
<evidence type="ECO:0000313" key="1">
    <source>
        <dbReference type="EMBL" id="RCH95702.1"/>
    </source>
</evidence>
<dbReference type="AlphaFoldDB" id="A0A367K0D4"/>
<feature type="non-terminal residue" evidence="1">
    <location>
        <position position="1"/>
    </location>
</feature>
<protein>
    <submittedName>
        <fullName evidence="1">Uncharacterized protein</fullName>
    </submittedName>
</protein>
<sequence length="617" mass="71313">LLCDHGVAGTIFLYEKTYQSSLIKIDDKLQTIASIFPRWLKSVAFEQNGLFMKHAMDVAIMLDTLIHDSRLDLKHLVPTGGRSMIDTLKPSFEQLDLKPSSIDLVGWTMTLFSSDKRPSRSTHDLQIPLFLLQLDFFNDTKKEEAIQMFVQLITRVDQPIDEASADGIRYFILDLVSSAEAKWPDLFQFVLEQIFSKAIAMHIADNEGSVNIEKILGNLAMLFAPFEGDKPGFDAFQKYMVNHWRQVSLLFLNHPSIQCRAMGYRVLTHSRFWQHIATEEFTTVSKLLMDAWFRHIKGRYLRVNLEEELCVIEEQQKLISYCCQNTELAKTMLCFTMDCILGGALEIFPSMDTVSIQQERQSLLDQVTQHDYLPPPMPTSKPPQFITCLSWTQDIRDCVYTDNIARTASLFNGLSTDINHHVLSHLLRLWQPISVSFNTYHDVLPMNIPYQNDIMIGGAFKDHPVLFLILEKYSMAQTRDMVRSILVYFIVFWHMKEVVNVPTTLSFATQLEETIRLVAFMKPILPEFLVNTHPLFPFMSAKDLGDILFRMIWDYLSWQSAQHIPGITQHMSPQDQEARMDKYRKTMLAMCQQRLVVLEKAPQWHQALSKAMSTLFQ</sequence>
<keyword evidence="2" id="KW-1185">Reference proteome</keyword>
<organism evidence="1 2">
    <name type="scientific">Rhizopus stolonifer</name>
    <name type="common">Rhizopus nigricans</name>
    <dbReference type="NCBI Taxonomy" id="4846"/>
    <lineage>
        <taxon>Eukaryota</taxon>
        <taxon>Fungi</taxon>
        <taxon>Fungi incertae sedis</taxon>
        <taxon>Mucoromycota</taxon>
        <taxon>Mucoromycotina</taxon>
        <taxon>Mucoromycetes</taxon>
        <taxon>Mucorales</taxon>
        <taxon>Mucorineae</taxon>
        <taxon>Rhizopodaceae</taxon>
        <taxon>Rhizopus</taxon>
    </lineage>
</organism>
<gene>
    <name evidence="1" type="ORF">CU098_009302</name>
</gene>
<comment type="caution">
    <text evidence="1">The sequence shown here is derived from an EMBL/GenBank/DDBJ whole genome shotgun (WGS) entry which is preliminary data.</text>
</comment>
<evidence type="ECO:0000313" key="2">
    <source>
        <dbReference type="Proteomes" id="UP000253551"/>
    </source>
</evidence>